<sequence length="496" mass="55703">MAGSFEFNRVTFGLPVETFRVDAYIAMDERLPAVTEFVMRLLKVCERVSLAAVRDYFGFNDIEARAVIESLAKQGLLEVSEDQVVLSSFALEKFEEAGGDHPRFSKVELKSDTVTFDLVSFTPLRSTPVEMASDNIIKLDAAEDALGNSVERARLAYRRHYPEIASLRADLRERSYGVYSVESVESRRRNYVQVPVSFELDQDGHVERRMDEVFERIAPPELLHFVSEQVTAAIPRTLSLPAAGFDAFIEAFDLRLLNQYLTGKKFDLLRYLAEVQVGRSVRYAEGAEPMFGNLYLQGNRERILERLNDRRLGKRRHGALLTSLAWLVPDYALWGRGGAFAQSVNALSSALHSGGQCDDIYLFANADPDEESDVTNSLRVPHLQELHFVRQQPAGGRIMSGRVEILLYPTAFMVAMFHLPAPGNEGLWVPIGFISSQDGHLDTAHKLLRQAVSGARYGRRARFNHKAQLAPPSEFDDACAFLNYCTLRSGSQRPSD</sequence>
<dbReference type="RefSeq" id="WP_118931611.1">
    <property type="nucleotide sequence ID" value="NZ_CP061008.1"/>
</dbReference>
<gene>
    <name evidence="1" type="ORF">DY367_02750</name>
</gene>
<reference evidence="1 2" key="1">
    <citation type="submission" date="2018-08" db="EMBL/GenBank/DDBJ databases">
        <title>Achromobacter xylosoxidans Genome sequencing and assembly.</title>
        <authorList>
            <person name="Wang R."/>
            <person name="Rensing C."/>
            <person name="Li Y."/>
        </authorList>
    </citation>
    <scope>NUCLEOTIDE SEQUENCE [LARGE SCALE GENOMIC DNA]</scope>
    <source>
        <strain evidence="1 2">GD003A</strain>
    </source>
</reference>
<comment type="caution">
    <text evidence="1">The sequence shown here is derived from an EMBL/GenBank/DDBJ whole genome shotgun (WGS) entry which is preliminary data.</text>
</comment>
<dbReference type="Proteomes" id="UP000285324">
    <property type="component" value="Unassembled WGS sequence"/>
</dbReference>
<dbReference type="AlphaFoldDB" id="A0A424WJ19"/>
<dbReference type="EMBL" id="QVXO01000003">
    <property type="protein sequence ID" value="RPJ93265.1"/>
    <property type="molecule type" value="Genomic_DNA"/>
</dbReference>
<accession>A0A424WJ19</accession>
<protein>
    <submittedName>
        <fullName evidence="1">Uncharacterized protein</fullName>
    </submittedName>
</protein>
<name>A0A424WJ19_ALCXX</name>
<evidence type="ECO:0000313" key="1">
    <source>
        <dbReference type="EMBL" id="RPJ93265.1"/>
    </source>
</evidence>
<proteinExistence type="predicted"/>
<organism evidence="1 2">
    <name type="scientific">Alcaligenes xylosoxydans xylosoxydans</name>
    <name type="common">Achromobacter xylosoxidans</name>
    <dbReference type="NCBI Taxonomy" id="85698"/>
    <lineage>
        <taxon>Bacteria</taxon>
        <taxon>Pseudomonadati</taxon>
        <taxon>Pseudomonadota</taxon>
        <taxon>Betaproteobacteria</taxon>
        <taxon>Burkholderiales</taxon>
        <taxon>Alcaligenaceae</taxon>
        <taxon>Achromobacter</taxon>
    </lineage>
</organism>
<evidence type="ECO:0000313" key="2">
    <source>
        <dbReference type="Proteomes" id="UP000285324"/>
    </source>
</evidence>
<dbReference type="OrthoDB" id="9177208at2"/>